<dbReference type="EMBL" id="CP048659">
    <property type="protein sequence ID" value="QOW46213.1"/>
    <property type="molecule type" value="Genomic_DNA"/>
</dbReference>
<name>A0A7S6VWM9_9GAMM</name>
<keyword evidence="1" id="KW-0812">Transmembrane</keyword>
<keyword evidence="3" id="KW-1185">Reference proteome</keyword>
<keyword evidence="1" id="KW-0472">Membrane</keyword>
<evidence type="ECO:0000313" key="3">
    <source>
        <dbReference type="Proteomes" id="UP000593966"/>
    </source>
</evidence>
<dbReference type="AlphaFoldDB" id="A0A7S6VWM9"/>
<gene>
    <name evidence="2" type="ORF">G0028_10075</name>
</gene>
<protein>
    <submittedName>
        <fullName evidence="2">MFS transporter</fullName>
    </submittedName>
</protein>
<organism evidence="2 3">
    <name type="scientific">Acinetobacter piscicola</name>
    <dbReference type="NCBI Taxonomy" id="2006115"/>
    <lineage>
        <taxon>Bacteria</taxon>
        <taxon>Pseudomonadati</taxon>
        <taxon>Pseudomonadota</taxon>
        <taxon>Gammaproteobacteria</taxon>
        <taxon>Moraxellales</taxon>
        <taxon>Moraxellaceae</taxon>
        <taxon>Acinetobacter</taxon>
    </lineage>
</organism>
<reference evidence="2 3" key="1">
    <citation type="submission" date="2020-02" db="EMBL/GenBank/DDBJ databases">
        <title>Tigecycline-resistant Acinetobacter species from pigs and migratory birds.</title>
        <authorList>
            <person name="Chen C."/>
            <person name="Sun J."/>
            <person name="Liao X.-P."/>
            <person name="Liu Y.-H."/>
        </authorList>
    </citation>
    <scope>NUCLEOTIDE SEQUENCE [LARGE SCALE GENOMIC DNA]</scope>
    <source>
        <strain evidence="2 3">YH12207_T</strain>
    </source>
</reference>
<proteinExistence type="predicted"/>
<sequence length="207" mass="25055">MKLISNAEHYQNIAFGEYRLVHYHIPQQLQYVENDWKGDRRRLYFSINGKQIYELQCVKLSQDICNEFDHPQYKIQNVSFYERYFAQTPQHTREYELKQFQYLDEHNQLVQVDLPIKPYENSRHLLQAKYDLVWTAVFYSAGIILLAGFVFFIKFDKTQVENAQKRQRIQLAATFQWQRKAMLFIMSIAMLMVWTYVIFIFYGFSPV</sequence>
<dbReference type="Proteomes" id="UP000593966">
    <property type="component" value="Chromosome"/>
</dbReference>
<accession>A0A7S6VWM9</accession>
<keyword evidence="1" id="KW-1133">Transmembrane helix</keyword>
<evidence type="ECO:0000313" key="2">
    <source>
        <dbReference type="EMBL" id="QOW46213.1"/>
    </source>
</evidence>
<feature type="transmembrane region" description="Helical" evidence="1">
    <location>
        <begin position="181"/>
        <end position="204"/>
    </location>
</feature>
<evidence type="ECO:0000256" key="1">
    <source>
        <dbReference type="SAM" id="Phobius"/>
    </source>
</evidence>
<feature type="transmembrane region" description="Helical" evidence="1">
    <location>
        <begin position="132"/>
        <end position="153"/>
    </location>
</feature>